<dbReference type="PROSITE" id="PS50110">
    <property type="entry name" value="RESPONSE_REGULATORY"/>
    <property type="match status" value="1"/>
</dbReference>
<dbReference type="RefSeq" id="WP_254575692.1">
    <property type="nucleotide sequence ID" value="NZ_CP100595.1"/>
</dbReference>
<dbReference type="PANTHER" id="PTHR43228">
    <property type="entry name" value="TWO-COMPONENT RESPONSE REGULATOR"/>
    <property type="match status" value="1"/>
</dbReference>
<keyword evidence="1" id="KW-0597">Phosphoprotein</keyword>
<feature type="domain" description="Response regulatory" evidence="2">
    <location>
        <begin position="18"/>
        <end position="132"/>
    </location>
</feature>
<dbReference type="InterPro" id="IPR052048">
    <property type="entry name" value="ST_Response_Regulator"/>
</dbReference>
<keyword evidence="4" id="KW-1185">Reference proteome</keyword>
<protein>
    <submittedName>
        <fullName evidence="3">Response regulator</fullName>
    </submittedName>
</protein>
<dbReference type="InterPro" id="IPR011006">
    <property type="entry name" value="CheY-like_superfamily"/>
</dbReference>
<evidence type="ECO:0000256" key="1">
    <source>
        <dbReference type="PROSITE-ProRule" id="PRU00169"/>
    </source>
</evidence>
<gene>
    <name evidence="3" type="ORF">NJU99_09560</name>
</gene>
<sequence length="379" mass="43840">MENMEHIVKLKEIAKNHTILFVEDSKALQKQIMKFLSKLFKEVYVASDGQEGLIMYEDKKPDLILTDLTMPKMTGHEMIREIKKINPDAEIIILSAHSDSETLMKSFHIGVSDFIAKPVNAPKMITVFLKVLSNLKRKEYQFLELAGGVGELSKDSSEILKFLYENGTKLDIVNHYKGVPIINSGKIVKIEDDNITLRTTNIQLLAIKEEGFAILDSSLVSEDIKCSLVEIKNDDYEVVLKKEEVFYPDSKQRDEIIVQPHESMKAYILKDAKTRIEVKVLGISRKELFLNMEEDKFIYDKHDVLKLVLILSIDENQKPIEYLNLNLTLFKIDHQDNNSVDMRVLIKEENVKTESTLQKFIFKREAELIEEFKEKFQHS</sequence>
<dbReference type="PANTHER" id="PTHR43228:SF1">
    <property type="entry name" value="TWO-COMPONENT RESPONSE REGULATOR ARR22"/>
    <property type="match status" value="1"/>
</dbReference>
<dbReference type="InterPro" id="IPR001789">
    <property type="entry name" value="Sig_transdc_resp-reg_receiver"/>
</dbReference>
<dbReference type="Pfam" id="PF00072">
    <property type="entry name" value="Response_reg"/>
    <property type="match status" value="1"/>
</dbReference>
<evidence type="ECO:0000313" key="3">
    <source>
        <dbReference type="EMBL" id="UTJ05511.1"/>
    </source>
</evidence>
<feature type="modified residue" description="4-aspartylphosphate" evidence="1">
    <location>
        <position position="67"/>
    </location>
</feature>
<proteinExistence type="predicted"/>
<dbReference type="SMART" id="SM00448">
    <property type="entry name" value="REC"/>
    <property type="match status" value="1"/>
</dbReference>
<dbReference type="Gene3D" id="3.40.50.2300">
    <property type="match status" value="1"/>
</dbReference>
<evidence type="ECO:0000313" key="4">
    <source>
        <dbReference type="Proteomes" id="UP001060012"/>
    </source>
</evidence>
<evidence type="ECO:0000259" key="2">
    <source>
        <dbReference type="PROSITE" id="PS50110"/>
    </source>
</evidence>
<reference evidence="3" key="1">
    <citation type="submission" date="2022-07" db="EMBL/GenBank/DDBJ databases">
        <title>Arcobacter roscoffensis sp. nov., a marine bacterium isolated from coastal seawater collected from Roscoff, France.</title>
        <authorList>
            <person name="Pascual J."/>
            <person name="Lepeaux C."/>
            <person name="Methner A."/>
            <person name="Overmann J."/>
        </authorList>
    </citation>
    <scope>NUCLEOTIDE SEQUENCE</scope>
    <source>
        <strain evidence="3">ARW1-2F2</strain>
    </source>
</reference>
<accession>A0ABY5E1B1</accession>
<organism evidence="3 4">
    <name type="scientific">Arcobacter roscoffensis</name>
    <dbReference type="NCBI Taxonomy" id="2961520"/>
    <lineage>
        <taxon>Bacteria</taxon>
        <taxon>Pseudomonadati</taxon>
        <taxon>Campylobacterota</taxon>
        <taxon>Epsilonproteobacteria</taxon>
        <taxon>Campylobacterales</taxon>
        <taxon>Arcobacteraceae</taxon>
        <taxon>Arcobacter</taxon>
    </lineage>
</organism>
<name>A0ABY5E1B1_9BACT</name>
<dbReference type="CDD" id="cd00156">
    <property type="entry name" value="REC"/>
    <property type="match status" value="1"/>
</dbReference>
<dbReference type="Proteomes" id="UP001060012">
    <property type="component" value="Chromosome"/>
</dbReference>
<dbReference type="EMBL" id="CP100595">
    <property type="protein sequence ID" value="UTJ05511.1"/>
    <property type="molecule type" value="Genomic_DNA"/>
</dbReference>
<dbReference type="SUPFAM" id="SSF52172">
    <property type="entry name" value="CheY-like"/>
    <property type="match status" value="1"/>
</dbReference>